<comment type="caution">
    <text evidence="2">The sequence shown here is derived from an EMBL/GenBank/DDBJ whole genome shotgun (WGS) entry which is preliminary data.</text>
</comment>
<protein>
    <recommendedName>
        <fullName evidence="1">MvaI/BcnI restriction endonuclease domain-containing protein</fullName>
    </recommendedName>
</protein>
<dbReference type="Proteomes" id="UP000034736">
    <property type="component" value="Unassembled WGS sequence"/>
</dbReference>
<feature type="domain" description="MvaI/BcnI restriction endonuclease" evidence="1">
    <location>
        <begin position="9"/>
        <end position="224"/>
    </location>
</feature>
<gene>
    <name evidence="2" type="ORF">UW30_C0003G0008</name>
</gene>
<evidence type="ECO:0000259" key="1">
    <source>
        <dbReference type="Pfam" id="PF15515"/>
    </source>
</evidence>
<dbReference type="Gene3D" id="3.30.70.3570">
    <property type="entry name" value="MvaI/BcnI restriction endonuclease, recognition domain"/>
    <property type="match status" value="1"/>
</dbReference>
<dbReference type="InterPro" id="IPR029127">
    <property type="entry name" value="MvaI_BcnI"/>
</dbReference>
<sequence length="233" mass="26789">MNLATLKNNLQHIKKLGFVPTHRVGDTGIGKTLEDLLHIKENNIPLHDIAGVAELKAYRRSAKSMLTLFTLEPLPKGGDRDRMLLDNFGYSKRDNGRSKELHSTLSCKRYNNQSLKLSVAGDKIRVQGKGKRLNIYWDIESVQKKFGDKLPALIYVLADTKEIKGKEHFHFSEAYLLSGFDFELFKKMTKKDHIVVDFRMYYRQNGSVRNHGTGFRVKINKLYNCFSGKVRLI</sequence>
<evidence type="ECO:0000313" key="2">
    <source>
        <dbReference type="EMBL" id="KKT41908.1"/>
    </source>
</evidence>
<dbReference type="InterPro" id="IPR043004">
    <property type="entry name" value="MvaI_BcnI_cat"/>
</dbReference>
<accession>A0A0G1H5W5</accession>
<evidence type="ECO:0000313" key="3">
    <source>
        <dbReference type="Proteomes" id="UP000034736"/>
    </source>
</evidence>
<reference evidence="2 3" key="1">
    <citation type="journal article" date="2015" name="Nature">
        <title>rRNA introns, odd ribosomes, and small enigmatic genomes across a large radiation of phyla.</title>
        <authorList>
            <person name="Brown C.T."/>
            <person name="Hug L.A."/>
            <person name="Thomas B.C."/>
            <person name="Sharon I."/>
            <person name="Castelle C.J."/>
            <person name="Singh A."/>
            <person name="Wilkins M.J."/>
            <person name="Williams K.H."/>
            <person name="Banfield J.F."/>
        </authorList>
    </citation>
    <scope>NUCLEOTIDE SEQUENCE [LARGE SCALE GENOMIC DNA]</scope>
</reference>
<dbReference type="Pfam" id="PF15515">
    <property type="entry name" value="MvaI_BcnI"/>
    <property type="match status" value="1"/>
</dbReference>
<organism evidence="2 3">
    <name type="scientific">Candidatus Giovannonibacteria bacterium GW2011_GWA2_44_13b</name>
    <dbReference type="NCBI Taxonomy" id="1618647"/>
    <lineage>
        <taxon>Bacteria</taxon>
        <taxon>Candidatus Giovannoniibacteriota</taxon>
    </lineage>
</organism>
<dbReference type="InterPro" id="IPR043005">
    <property type="entry name" value="MvaI_BcnI_rec"/>
</dbReference>
<dbReference type="STRING" id="1618647.UW30_C0003G0008"/>
<dbReference type="AlphaFoldDB" id="A0A0G1H5W5"/>
<proteinExistence type="predicted"/>
<dbReference type="Gene3D" id="3.40.210.20">
    <property type="entry name" value="MvaI/BcnI restriction endonuclease, catalytic domain"/>
    <property type="match status" value="1"/>
</dbReference>
<dbReference type="EMBL" id="LCHU01000003">
    <property type="protein sequence ID" value="KKT41908.1"/>
    <property type="molecule type" value="Genomic_DNA"/>
</dbReference>
<dbReference type="CDD" id="cd22310">
    <property type="entry name" value="BcnI-like"/>
    <property type="match status" value="1"/>
</dbReference>
<name>A0A0G1H5W5_9BACT</name>